<protein>
    <submittedName>
        <fullName evidence="1">Uncharacterized protein</fullName>
    </submittedName>
</protein>
<gene>
    <name evidence="1" type="ORF">MRB53_002477</name>
</gene>
<organism evidence="1 2">
    <name type="scientific">Persea americana</name>
    <name type="common">Avocado</name>
    <dbReference type="NCBI Taxonomy" id="3435"/>
    <lineage>
        <taxon>Eukaryota</taxon>
        <taxon>Viridiplantae</taxon>
        <taxon>Streptophyta</taxon>
        <taxon>Embryophyta</taxon>
        <taxon>Tracheophyta</taxon>
        <taxon>Spermatophyta</taxon>
        <taxon>Magnoliopsida</taxon>
        <taxon>Magnoliidae</taxon>
        <taxon>Laurales</taxon>
        <taxon>Lauraceae</taxon>
        <taxon>Persea</taxon>
    </lineage>
</organism>
<proteinExistence type="predicted"/>
<name>A0ACC2MW88_PERAE</name>
<evidence type="ECO:0000313" key="1">
    <source>
        <dbReference type="EMBL" id="KAJ8649454.1"/>
    </source>
</evidence>
<reference evidence="1 2" key="1">
    <citation type="journal article" date="2022" name="Hortic Res">
        <title>A haplotype resolved chromosomal level avocado genome allows analysis of novel avocado genes.</title>
        <authorList>
            <person name="Nath O."/>
            <person name="Fletcher S.J."/>
            <person name="Hayward A."/>
            <person name="Shaw L.M."/>
            <person name="Masouleh A.K."/>
            <person name="Furtado A."/>
            <person name="Henry R.J."/>
            <person name="Mitter N."/>
        </authorList>
    </citation>
    <scope>NUCLEOTIDE SEQUENCE [LARGE SCALE GENOMIC DNA]</scope>
    <source>
        <strain evidence="2">cv. Hass</strain>
    </source>
</reference>
<comment type="caution">
    <text evidence="1">The sequence shown here is derived from an EMBL/GenBank/DDBJ whole genome shotgun (WGS) entry which is preliminary data.</text>
</comment>
<keyword evidence="2" id="KW-1185">Reference proteome</keyword>
<evidence type="ECO:0000313" key="2">
    <source>
        <dbReference type="Proteomes" id="UP001234297"/>
    </source>
</evidence>
<accession>A0ACC2MW88</accession>
<sequence length="154" mass="16615">MCHLPESPPVLSTPQRSRSRGKFGLPDLQKLGPSQNKGSLVRIIVIETVTGEESIKDPNLVAVLDRKPQNPQTTPSRSFAAAASSSLSKRTRSNGSCSRKERIRNYCATTANHCWRSSVAMLSSPAPSGATSSTMKEDSGQRIRPVRAAKALVQ</sequence>
<dbReference type="EMBL" id="CM056809">
    <property type="protein sequence ID" value="KAJ8649454.1"/>
    <property type="molecule type" value="Genomic_DNA"/>
</dbReference>
<dbReference type="Proteomes" id="UP001234297">
    <property type="component" value="Chromosome 1"/>
</dbReference>